<sequence length="188" mass="20681">MGKGRGDLYIRQHGNRRPNTLAYLVLLLLFATPTWCCHFLPSLLCFAAAAWKKEELKKVEKDGHWGAVSHGCPGGNGFLSMRLTLYVVIRVSGRFLFLHYIHVTIIGPHQVVHSASRTGTSFLLAPRAKKREAAGVEETEFGTCSGSHCYNTISVSSVSVYSFYYGLSVQCTVGPVSQCRSSCAYASR</sequence>
<reference evidence="2" key="1">
    <citation type="journal article" date="2021" name="Nat. Commun.">
        <title>Genetic determinants of endophytism in the Arabidopsis root mycobiome.</title>
        <authorList>
            <person name="Mesny F."/>
            <person name="Miyauchi S."/>
            <person name="Thiergart T."/>
            <person name="Pickel B."/>
            <person name="Atanasova L."/>
            <person name="Karlsson M."/>
            <person name="Huettel B."/>
            <person name="Barry K.W."/>
            <person name="Haridas S."/>
            <person name="Chen C."/>
            <person name="Bauer D."/>
            <person name="Andreopoulos W."/>
            <person name="Pangilinan J."/>
            <person name="LaButti K."/>
            <person name="Riley R."/>
            <person name="Lipzen A."/>
            <person name="Clum A."/>
            <person name="Drula E."/>
            <person name="Henrissat B."/>
            <person name="Kohler A."/>
            <person name="Grigoriev I.V."/>
            <person name="Martin F.M."/>
            <person name="Hacquard S."/>
        </authorList>
    </citation>
    <scope>NUCLEOTIDE SEQUENCE</scope>
    <source>
        <strain evidence="2">MPI-CAGE-CH-0235</strain>
    </source>
</reference>
<keyword evidence="1" id="KW-1133">Transmembrane helix</keyword>
<keyword evidence="1" id="KW-0472">Membrane</keyword>
<keyword evidence="3" id="KW-1185">Reference proteome</keyword>
<dbReference type="EMBL" id="JAGPNK010000002">
    <property type="protein sequence ID" value="KAH7326425.1"/>
    <property type="molecule type" value="Genomic_DNA"/>
</dbReference>
<keyword evidence="1" id="KW-0812">Transmembrane</keyword>
<organism evidence="2 3">
    <name type="scientific">Stachybotrys elegans</name>
    <dbReference type="NCBI Taxonomy" id="80388"/>
    <lineage>
        <taxon>Eukaryota</taxon>
        <taxon>Fungi</taxon>
        <taxon>Dikarya</taxon>
        <taxon>Ascomycota</taxon>
        <taxon>Pezizomycotina</taxon>
        <taxon>Sordariomycetes</taxon>
        <taxon>Hypocreomycetidae</taxon>
        <taxon>Hypocreales</taxon>
        <taxon>Stachybotryaceae</taxon>
        <taxon>Stachybotrys</taxon>
    </lineage>
</organism>
<evidence type="ECO:0000256" key="1">
    <source>
        <dbReference type="SAM" id="Phobius"/>
    </source>
</evidence>
<dbReference type="Proteomes" id="UP000813444">
    <property type="component" value="Unassembled WGS sequence"/>
</dbReference>
<comment type="caution">
    <text evidence="2">The sequence shown here is derived from an EMBL/GenBank/DDBJ whole genome shotgun (WGS) entry which is preliminary data.</text>
</comment>
<protein>
    <submittedName>
        <fullName evidence="2">Uncharacterized protein</fullName>
    </submittedName>
</protein>
<evidence type="ECO:0000313" key="2">
    <source>
        <dbReference type="EMBL" id="KAH7326425.1"/>
    </source>
</evidence>
<accession>A0A8K0T4P3</accession>
<evidence type="ECO:0000313" key="3">
    <source>
        <dbReference type="Proteomes" id="UP000813444"/>
    </source>
</evidence>
<proteinExistence type="predicted"/>
<gene>
    <name evidence="2" type="ORF">B0I35DRAFT_134525</name>
</gene>
<name>A0A8K0T4P3_9HYPO</name>
<dbReference type="AlphaFoldDB" id="A0A8K0T4P3"/>
<feature type="transmembrane region" description="Helical" evidence="1">
    <location>
        <begin position="21"/>
        <end position="51"/>
    </location>
</feature>